<proteinExistence type="predicted"/>
<dbReference type="Proteomes" id="UP000774804">
    <property type="component" value="Unassembled WGS sequence"/>
</dbReference>
<comment type="caution">
    <text evidence="1">The sequence shown here is derived from an EMBL/GenBank/DDBJ whole genome shotgun (WGS) entry which is preliminary data.</text>
</comment>
<organism evidence="1 2">
    <name type="scientific">Phytophthora cactorum</name>
    <dbReference type="NCBI Taxonomy" id="29920"/>
    <lineage>
        <taxon>Eukaryota</taxon>
        <taxon>Sar</taxon>
        <taxon>Stramenopiles</taxon>
        <taxon>Oomycota</taxon>
        <taxon>Peronosporomycetes</taxon>
        <taxon>Peronosporales</taxon>
        <taxon>Peronosporaceae</taxon>
        <taxon>Phytophthora</taxon>
    </lineage>
</organism>
<accession>A0A8T1B5F5</accession>
<reference evidence="1" key="1">
    <citation type="submission" date="2018-10" db="EMBL/GenBank/DDBJ databases">
        <title>Effector identification in a new, highly contiguous assembly of the strawberry crown rot pathogen Phytophthora cactorum.</title>
        <authorList>
            <person name="Armitage A.D."/>
            <person name="Nellist C.F."/>
            <person name="Bates H."/>
            <person name="Vickerstaff R.J."/>
            <person name="Harrison R.J."/>
        </authorList>
    </citation>
    <scope>NUCLEOTIDE SEQUENCE</scope>
    <source>
        <strain evidence="1">4032</strain>
    </source>
</reference>
<dbReference type="EMBL" id="RCMI01000878">
    <property type="protein sequence ID" value="KAG2895353.1"/>
    <property type="molecule type" value="Genomic_DNA"/>
</dbReference>
<sequence>MKRWWHQVDSDEFIFAVNYWWHGALKELVADKRMISYYARVILEELVNQQCESHLLVLRSCLAAASASKKDTTVGTALALNVTTSVRVTTAASAEGTAASVVTTTLVTEKAALVEDCTAWLVVAAILAFTSLNDVKGILSRLA</sequence>
<name>A0A8T1B5F5_9STRA</name>
<evidence type="ECO:0000313" key="2">
    <source>
        <dbReference type="Proteomes" id="UP000774804"/>
    </source>
</evidence>
<evidence type="ECO:0000313" key="1">
    <source>
        <dbReference type="EMBL" id="KAG2895353.1"/>
    </source>
</evidence>
<protein>
    <submittedName>
        <fullName evidence="1">Uncharacterized protein</fullName>
    </submittedName>
</protein>
<dbReference type="AlphaFoldDB" id="A0A8T1B5F5"/>
<gene>
    <name evidence="1" type="ORF">PC115_g17861</name>
</gene>
<dbReference type="VEuPathDB" id="FungiDB:PC110_g4924"/>